<dbReference type="NCBIfam" id="TIGR00374">
    <property type="entry name" value="flippase-like domain"/>
    <property type="match status" value="1"/>
</dbReference>
<accession>A0A0D7WCQ4</accession>
<feature type="transmembrane region" description="Helical" evidence="6">
    <location>
        <begin position="258"/>
        <end position="280"/>
    </location>
</feature>
<feature type="transmembrane region" description="Helical" evidence="6">
    <location>
        <begin position="12"/>
        <end position="33"/>
    </location>
</feature>
<proteinExistence type="predicted"/>
<protein>
    <recommendedName>
        <fullName evidence="9">Lysylphosphatidylglycerol synthetase</fullName>
    </recommendedName>
</protein>
<sequence length="293" mass="33365">MEQRTKKQLYTYLKIIVTGVLLTFVIKSISFAQVLNALTRVNPKFFAVALLCFVLSQIISARRLFVLFRSQDFGISRISNYKLYLLGMFYNFFIPGGVGGDAYKVFILNKTFKWPIKKLSAVIFIDRFYGFVAISFIVVLLEFFVPYFREENLLGILGLAFLGGIILTYYIIKKWFKSFLSVSIVAIALSLVIQILQCVAVLFILLSISVQPSEFVIYILVFLVSSVLSIFSFSGIGVREMIFLQASTIFLFDDTKAVAVGLLFSIITAFIALFGIVYHFKSQKRPYLKQRIC</sequence>
<evidence type="ECO:0000313" key="8">
    <source>
        <dbReference type="Proteomes" id="UP000032578"/>
    </source>
</evidence>
<evidence type="ECO:0008006" key="9">
    <source>
        <dbReference type="Google" id="ProtNLM"/>
    </source>
</evidence>
<feature type="transmembrane region" description="Helical" evidence="6">
    <location>
        <begin position="184"/>
        <end position="208"/>
    </location>
</feature>
<comment type="caution">
    <text evidence="7">The sequence shown here is derived from an EMBL/GenBank/DDBJ whole genome shotgun (WGS) entry which is preliminary data.</text>
</comment>
<keyword evidence="2" id="KW-1003">Cell membrane</keyword>
<evidence type="ECO:0000256" key="6">
    <source>
        <dbReference type="SAM" id="Phobius"/>
    </source>
</evidence>
<feature type="transmembrane region" description="Helical" evidence="6">
    <location>
        <begin position="152"/>
        <end position="172"/>
    </location>
</feature>
<dbReference type="Proteomes" id="UP000032578">
    <property type="component" value="Unassembled WGS sequence"/>
</dbReference>
<dbReference type="STRING" id="1435349.PW52_04845"/>
<dbReference type="GO" id="GO:0005886">
    <property type="term" value="C:plasma membrane"/>
    <property type="evidence" value="ECO:0007669"/>
    <property type="project" value="UniProtKB-SubCell"/>
</dbReference>
<dbReference type="PATRIC" id="fig|1435349.4.peg.1886"/>
<evidence type="ECO:0000256" key="2">
    <source>
        <dbReference type="ARBA" id="ARBA00022475"/>
    </source>
</evidence>
<keyword evidence="5 6" id="KW-0472">Membrane</keyword>
<keyword evidence="3 6" id="KW-0812">Transmembrane</keyword>
<evidence type="ECO:0000256" key="4">
    <source>
        <dbReference type="ARBA" id="ARBA00022989"/>
    </source>
</evidence>
<feature type="transmembrane region" description="Helical" evidence="6">
    <location>
        <begin position="215"/>
        <end position="238"/>
    </location>
</feature>
<keyword evidence="8" id="KW-1185">Reference proteome</keyword>
<dbReference type="Pfam" id="PF03706">
    <property type="entry name" value="LPG_synthase_TM"/>
    <property type="match status" value="1"/>
</dbReference>
<evidence type="ECO:0000256" key="5">
    <source>
        <dbReference type="ARBA" id="ARBA00023136"/>
    </source>
</evidence>
<dbReference type="PANTHER" id="PTHR40277:SF1">
    <property type="entry name" value="BLL5419 PROTEIN"/>
    <property type="match status" value="1"/>
</dbReference>
<evidence type="ECO:0000256" key="3">
    <source>
        <dbReference type="ARBA" id="ARBA00022692"/>
    </source>
</evidence>
<reference evidence="7 8" key="1">
    <citation type="submission" date="2014-11" db="EMBL/GenBank/DDBJ databases">
        <title>Tamlana sedimentorum sp. nov., isolated from shallow sand sediments of the Sea of Japan.</title>
        <authorList>
            <person name="Romanenko L.A."/>
        </authorList>
    </citation>
    <scope>NUCLEOTIDE SEQUENCE [LARGE SCALE GENOMIC DNA]</scope>
    <source>
        <strain evidence="7 8">JCM 19808</strain>
    </source>
</reference>
<keyword evidence="4 6" id="KW-1133">Transmembrane helix</keyword>
<name>A0A0D7WCQ4_9FLAO</name>
<dbReference type="InterPro" id="IPR022791">
    <property type="entry name" value="L-PG_synthase/AglD"/>
</dbReference>
<evidence type="ECO:0000313" key="7">
    <source>
        <dbReference type="EMBL" id="KJD36483.1"/>
    </source>
</evidence>
<dbReference type="EMBL" id="JTDW01000003">
    <property type="protein sequence ID" value="KJD36483.1"/>
    <property type="molecule type" value="Genomic_DNA"/>
</dbReference>
<comment type="subcellular location">
    <subcellularLocation>
        <location evidence="1">Cell membrane</location>
        <topology evidence="1">Multi-pass membrane protein</topology>
    </subcellularLocation>
</comment>
<dbReference type="PANTHER" id="PTHR40277">
    <property type="entry name" value="BLL5419 PROTEIN"/>
    <property type="match status" value="1"/>
</dbReference>
<evidence type="ECO:0000256" key="1">
    <source>
        <dbReference type="ARBA" id="ARBA00004651"/>
    </source>
</evidence>
<gene>
    <name evidence="7" type="ORF">PW52_04845</name>
</gene>
<feature type="transmembrane region" description="Helical" evidence="6">
    <location>
        <begin position="83"/>
        <end position="108"/>
    </location>
</feature>
<feature type="transmembrane region" description="Helical" evidence="6">
    <location>
        <begin position="128"/>
        <end position="145"/>
    </location>
</feature>
<dbReference type="RefSeq" id="WP_044631798.1">
    <property type="nucleotide sequence ID" value="NZ_JTDW01000003.1"/>
</dbReference>
<organism evidence="7 8">
    <name type="scientific">Neotamlana sedimentorum</name>
    <dbReference type="NCBI Taxonomy" id="1435349"/>
    <lineage>
        <taxon>Bacteria</taxon>
        <taxon>Pseudomonadati</taxon>
        <taxon>Bacteroidota</taxon>
        <taxon>Flavobacteriia</taxon>
        <taxon>Flavobacteriales</taxon>
        <taxon>Flavobacteriaceae</taxon>
        <taxon>Neotamlana</taxon>
    </lineage>
</organism>
<feature type="transmembrane region" description="Helical" evidence="6">
    <location>
        <begin position="45"/>
        <end position="62"/>
    </location>
</feature>
<dbReference type="AlphaFoldDB" id="A0A0D7WCQ4"/>